<dbReference type="Gene3D" id="3.40.50.1820">
    <property type="entry name" value="alpha/beta hydrolase"/>
    <property type="match status" value="1"/>
</dbReference>
<evidence type="ECO:0000256" key="1">
    <source>
        <dbReference type="SAM" id="SignalP"/>
    </source>
</evidence>
<dbReference type="EMBL" id="AVOT02028501">
    <property type="protein sequence ID" value="MBW0520993.1"/>
    <property type="molecule type" value="Genomic_DNA"/>
</dbReference>
<dbReference type="SUPFAM" id="SSF53474">
    <property type="entry name" value="alpha/beta-Hydrolases"/>
    <property type="match status" value="1"/>
</dbReference>
<feature type="non-terminal residue" evidence="2">
    <location>
        <position position="384"/>
    </location>
</feature>
<dbReference type="AlphaFoldDB" id="A0A9Q3ELB6"/>
<dbReference type="InterPro" id="IPR029058">
    <property type="entry name" value="AB_hydrolase_fold"/>
</dbReference>
<gene>
    <name evidence="2" type="ORF">O181_060708</name>
</gene>
<reference evidence="2" key="1">
    <citation type="submission" date="2021-03" db="EMBL/GenBank/DDBJ databases">
        <title>Draft genome sequence of rust myrtle Austropuccinia psidii MF-1, a brazilian biotype.</title>
        <authorList>
            <person name="Quecine M.C."/>
            <person name="Pachon D.M.R."/>
            <person name="Bonatelli M.L."/>
            <person name="Correr F.H."/>
            <person name="Franceschini L.M."/>
            <person name="Leite T.F."/>
            <person name="Margarido G.R.A."/>
            <person name="Almeida C.A."/>
            <person name="Ferrarezi J.A."/>
            <person name="Labate C.A."/>
        </authorList>
    </citation>
    <scope>NUCLEOTIDE SEQUENCE</scope>
    <source>
        <strain evidence="2">MF-1</strain>
    </source>
</reference>
<dbReference type="Proteomes" id="UP000765509">
    <property type="component" value="Unassembled WGS sequence"/>
</dbReference>
<proteinExistence type="predicted"/>
<feature type="signal peptide" evidence="1">
    <location>
        <begin position="1"/>
        <end position="26"/>
    </location>
</feature>
<dbReference type="PANTHER" id="PTHR37574">
    <property type="entry name" value="LIPASE B"/>
    <property type="match status" value="1"/>
</dbReference>
<protein>
    <recommendedName>
        <fullName evidence="4">Lipase</fullName>
    </recommendedName>
</protein>
<accession>A0A9Q3ELB6</accession>
<sequence>MGRHGGCAKYLVVLFVTLILLPETSSTNSEASTSNLKVLGTSSSSILNKRNGIFDNDYYDVAASPQGPLPRRTHGDAPWTQAKSSYQSKIGCPLGLKYMRNGIVLLVPGTGGSAREIYESSPYYQGLPAHRFDLCWVDLPNHSMSDMQLSAEFIAYAIQFLAPKSRGGKINIISFSQGGSDVQWAASFWPSIRSLVTGFVAIAPPMKGTLSTYLICPISKLFGGCFPSVLQQTAGSHFMEVATTLRDTSSPAYALLPTTIIYSLNDEVVTPQFGPNASSRLIGASNIGIQEICGAWHVLDHFFTVADIGVYGVALDALVNGRPATPSTIDRSYCTRTAESLGFQIGNLGNDLKQAFRTVIGAQRGDMIRFQLRNLLIPAEPYLQ</sequence>
<feature type="chain" id="PRO_5040140925" description="Lipase" evidence="1">
    <location>
        <begin position="27"/>
        <end position="384"/>
    </location>
</feature>
<comment type="caution">
    <text evidence="2">The sequence shown here is derived from an EMBL/GenBank/DDBJ whole genome shotgun (WGS) entry which is preliminary data.</text>
</comment>
<evidence type="ECO:0008006" key="4">
    <source>
        <dbReference type="Google" id="ProtNLM"/>
    </source>
</evidence>
<name>A0A9Q3ELB6_9BASI</name>
<dbReference type="PANTHER" id="PTHR37574:SF1">
    <property type="entry name" value="LIPASE B"/>
    <property type="match status" value="1"/>
</dbReference>
<evidence type="ECO:0000313" key="2">
    <source>
        <dbReference type="EMBL" id="MBW0520993.1"/>
    </source>
</evidence>
<dbReference type="InterPro" id="IPR053228">
    <property type="entry name" value="Stereospecific_Lipase"/>
</dbReference>
<dbReference type="OrthoDB" id="4605274at2759"/>
<organism evidence="2 3">
    <name type="scientific">Austropuccinia psidii MF-1</name>
    <dbReference type="NCBI Taxonomy" id="1389203"/>
    <lineage>
        <taxon>Eukaryota</taxon>
        <taxon>Fungi</taxon>
        <taxon>Dikarya</taxon>
        <taxon>Basidiomycota</taxon>
        <taxon>Pucciniomycotina</taxon>
        <taxon>Pucciniomycetes</taxon>
        <taxon>Pucciniales</taxon>
        <taxon>Sphaerophragmiaceae</taxon>
        <taxon>Austropuccinia</taxon>
    </lineage>
</organism>
<keyword evidence="1" id="KW-0732">Signal</keyword>
<evidence type="ECO:0000313" key="3">
    <source>
        <dbReference type="Proteomes" id="UP000765509"/>
    </source>
</evidence>
<keyword evidence="3" id="KW-1185">Reference proteome</keyword>